<comment type="caution">
    <text evidence="2">The sequence shown here is derived from an EMBL/GenBank/DDBJ whole genome shotgun (WGS) entry which is preliminary data.</text>
</comment>
<proteinExistence type="predicted"/>
<accession>A0AAD7HFE0</accession>
<evidence type="ECO:0000256" key="1">
    <source>
        <dbReference type="SAM" id="MobiDB-lite"/>
    </source>
</evidence>
<evidence type="ECO:0000313" key="2">
    <source>
        <dbReference type="EMBL" id="KAJ7719506.1"/>
    </source>
</evidence>
<dbReference type="EMBL" id="JARKIB010000251">
    <property type="protein sequence ID" value="KAJ7719506.1"/>
    <property type="molecule type" value="Genomic_DNA"/>
</dbReference>
<feature type="region of interest" description="Disordered" evidence="1">
    <location>
        <begin position="220"/>
        <end position="299"/>
    </location>
</feature>
<feature type="region of interest" description="Disordered" evidence="1">
    <location>
        <begin position="23"/>
        <end position="147"/>
    </location>
</feature>
<evidence type="ECO:0000313" key="3">
    <source>
        <dbReference type="Proteomes" id="UP001215598"/>
    </source>
</evidence>
<feature type="compositionally biased region" description="Basic and acidic residues" evidence="1">
    <location>
        <begin position="90"/>
        <end position="103"/>
    </location>
</feature>
<feature type="compositionally biased region" description="Basic and acidic residues" evidence="1">
    <location>
        <begin position="349"/>
        <end position="365"/>
    </location>
</feature>
<dbReference type="Proteomes" id="UP001215598">
    <property type="component" value="Unassembled WGS sequence"/>
</dbReference>
<name>A0AAD7HFE0_9AGAR</name>
<organism evidence="2 3">
    <name type="scientific">Mycena metata</name>
    <dbReference type="NCBI Taxonomy" id="1033252"/>
    <lineage>
        <taxon>Eukaryota</taxon>
        <taxon>Fungi</taxon>
        <taxon>Dikarya</taxon>
        <taxon>Basidiomycota</taxon>
        <taxon>Agaricomycotina</taxon>
        <taxon>Agaricomycetes</taxon>
        <taxon>Agaricomycetidae</taxon>
        <taxon>Agaricales</taxon>
        <taxon>Marasmiineae</taxon>
        <taxon>Mycenaceae</taxon>
        <taxon>Mycena</taxon>
    </lineage>
</organism>
<feature type="compositionally biased region" description="Basic and acidic residues" evidence="1">
    <location>
        <begin position="28"/>
        <end position="37"/>
    </location>
</feature>
<feature type="region of interest" description="Disordered" evidence="1">
    <location>
        <begin position="349"/>
        <end position="376"/>
    </location>
</feature>
<reference evidence="2" key="1">
    <citation type="submission" date="2023-03" db="EMBL/GenBank/DDBJ databases">
        <title>Massive genome expansion in bonnet fungi (Mycena s.s.) driven by repeated elements and novel gene families across ecological guilds.</title>
        <authorList>
            <consortium name="Lawrence Berkeley National Laboratory"/>
            <person name="Harder C.B."/>
            <person name="Miyauchi S."/>
            <person name="Viragh M."/>
            <person name="Kuo A."/>
            <person name="Thoen E."/>
            <person name="Andreopoulos B."/>
            <person name="Lu D."/>
            <person name="Skrede I."/>
            <person name="Drula E."/>
            <person name="Henrissat B."/>
            <person name="Morin E."/>
            <person name="Kohler A."/>
            <person name="Barry K."/>
            <person name="LaButti K."/>
            <person name="Morin E."/>
            <person name="Salamov A."/>
            <person name="Lipzen A."/>
            <person name="Mereny Z."/>
            <person name="Hegedus B."/>
            <person name="Baldrian P."/>
            <person name="Stursova M."/>
            <person name="Weitz H."/>
            <person name="Taylor A."/>
            <person name="Grigoriev I.V."/>
            <person name="Nagy L.G."/>
            <person name="Martin F."/>
            <person name="Kauserud H."/>
        </authorList>
    </citation>
    <scope>NUCLEOTIDE SEQUENCE</scope>
    <source>
        <strain evidence="2">CBHHK182m</strain>
    </source>
</reference>
<dbReference type="AlphaFoldDB" id="A0AAD7HFE0"/>
<keyword evidence="3" id="KW-1185">Reference proteome</keyword>
<feature type="compositionally biased region" description="Basic residues" evidence="1">
    <location>
        <begin position="221"/>
        <end position="235"/>
    </location>
</feature>
<feature type="compositionally biased region" description="Basic and acidic residues" evidence="1">
    <location>
        <begin position="59"/>
        <end position="68"/>
    </location>
</feature>
<protein>
    <submittedName>
        <fullName evidence="2">Uncharacterized protein</fullName>
    </submittedName>
</protein>
<gene>
    <name evidence="2" type="ORF">B0H16DRAFT_1795267</name>
</gene>
<feature type="compositionally biased region" description="Basic and acidic residues" evidence="1">
    <location>
        <begin position="122"/>
        <end position="139"/>
    </location>
</feature>
<sequence>MRLQRRHGRLDLTVNDRRPWSIHLQTTKRGDDSREQEENCGVWGVGEEPPALPLGPPFGRERDDEKGGGRALRAAASTHQRIKPAPRAAEGSERVAGREEGSGEARFACNPNSTTPSAAHNELGEARQRRGDPLDPHEVKRGRRRNEESEECVWVKEIAEGSYDICVKQNVEAPRCNHQVSNAELRKVGFQSPRQLEVRPQCGTEVILARGDHPRVAEVRPRHRGGATREARRRGARDEGTRGVYGKDGMYEYDRQSTAYPKKSDDKGAARRKPKAAGPAPMRVSKRTRLHDPACQGKDRDEHQDVVVVRFWNTDFPSVLYETVRDELRRCDVCRTHIQSGTLVTATKSKAEVDVSGDSNRRHPVSDPGMSRSDSG</sequence>